<protein>
    <submittedName>
        <fullName evidence="3">Putative fimbrial assembly protein PilP</fullName>
    </submittedName>
</protein>
<feature type="chain" id="PRO_5002184480" evidence="2">
    <location>
        <begin position="21"/>
        <end position="177"/>
    </location>
</feature>
<dbReference type="PIRSF" id="PIRSF016481">
    <property type="entry name" value="Pilus_assembly_PilP"/>
    <property type="match status" value="1"/>
</dbReference>
<dbReference type="InterPro" id="IPR007446">
    <property type="entry name" value="PilP"/>
</dbReference>
<dbReference type="STRING" id="658445.H744_2c0536"/>
<gene>
    <name evidence="3" type="ORF">H744_2c0536</name>
</gene>
<name>A0A0C5WLX3_9GAMM</name>
<proteinExistence type="predicted"/>
<dbReference type="Proteomes" id="UP000032303">
    <property type="component" value="Chromosome 2"/>
</dbReference>
<organism evidence="3 4">
    <name type="scientific">Photobacterium gaetbulicola Gung47</name>
    <dbReference type="NCBI Taxonomy" id="658445"/>
    <lineage>
        <taxon>Bacteria</taxon>
        <taxon>Pseudomonadati</taxon>
        <taxon>Pseudomonadota</taxon>
        <taxon>Gammaproteobacteria</taxon>
        <taxon>Vibrionales</taxon>
        <taxon>Vibrionaceae</taxon>
        <taxon>Photobacterium</taxon>
    </lineage>
</organism>
<dbReference type="PROSITE" id="PS51257">
    <property type="entry name" value="PROKAR_LIPOPROTEIN"/>
    <property type="match status" value="1"/>
</dbReference>
<dbReference type="PATRIC" id="fig|658445.3.peg.2442"/>
<dbReference type="HOGENOM" id="CLU_109321_1_0_6"/>
<evidence type="ECO:0000256" key="2">
    <source>
        <dbReference type="SAM" id="SignalP"/>
    </source>
</evidence>
<evidence type="ECO:0000313" key="4">
    <source>
        <dbReference type="Proteomes" id="UP000032303"/>
    </source>
</evidence>
<evidence type="ECO:0000256" key="1">
    <source>
        <dbReference type="SAM" id="MobiDB-lite"/>
    </source>
</evidence>
<dbReference type="KEGG" id="pgb:H744_2c0536"/>
<feature type="signal peptide" evidence="2">
    <location>
        <begin position="1"/>
        <end position="20"/>
    </location>
</feature>
<dbReference type="Gene3D" id="2.30.30.830">
    <property type="match status" value="1"/>
</dbReference>
<sequence length="177" mass="19404">MTIKPIIVLGLWLGLMGCQANDDSVELFINQAYQQAVARVEPLDEQPVFVAQVFTMSSERSPFQRPLHESGIPGREAGKACWQPRQRERTSPLEGFSLDQLSMRGVIGGGTSEWALIHTPDGALVRVREGSYVGRNHGRVLAVKADQVAIEQIMPDGDGCWLKIPATLKLASQALPE</sequence>
<dbReference type="AlphaFoldDB" id="A0A0C5WLX3"/>
<keyword evidence="2" id="KW-0732">Signal</keyword>
<keyword evidence="4" id="KW-1185">Reference proteome</keyword>
<feature type="region of interest" description="Disordered" evidence="1">
    <location>
        <begin position="64"/>
        <end position="86"/>
    </location>
</feature>
<dbReference type="OrthoDB" id="5296580at2"/>
<evidence type="ECO:0000313" key="3">
    <source>
        <dbReference type="EMBL" id="AJR07272.1"/>
    </source>
</evidence>
<accession>A0A0C5WLX3</accession>
<dbReference type="EMBL" id="CP005974">
    <property type="protein sequence ID" value="AJR07272.1"/>
    <property type="molecule type" value="Genomic_DNA"/>
</dbReference>
<dbReference type="Pfam" id="PF04351">
    <property type="entry name" value="PilP"/>
    <property type="match status" value="1"/>
</dbReference>
<reference evidence="3 4" key="1">
    <citation type="submission" date="2013-05" db="EMBL/GenBank/DDBJ databases">
        <title>Complete genome sequence of the lipase-producing bacterium Photobacterium gaetbulicola Gung47.</title>
        <authorList>
            <person name="Kim Y.-O."/>
        </authorList>
    </citation>
    <scope>NUCLEOTIDE SEQUENCE [LARGE SCALE GENOMIC DNA]</scope>
    <source>
        <strain evidence="3 4">Gung47</strain>
    </source>
</reference>